<dbReference type="Gene3D" id="2.40.30.90">
    <property type="entry name" value="Bacterial fluorinating enzyme like"/>
    <property type="match status" value="1"/>
</dbReference>
<feature type="domain" description="S-adenosyl-l-methionine hydroxide adenosyltransferase C-terminal" evidence="4">
    <location>
        <begin position="173"/>
        <end position="254"/>
    </location>
</feature>
<accession>A0A8J7DSE3</accession>
<comment type="similarity">
    <text evidence="2">Belongs to the SAM hydrolase / SAM-dependent halogenase family.</text>
</comment>
<dbReference type="EMBL" id="JADEXG010000085">
    <property type="protein sequence ID" value="MBE9080119.1"/>
    <property type="molecule type" value="Genomic_DNA"/>
</dbReference>
<evidence type="ECO:0000313" key="6">
    <source>
        <dbReference type="Proteomes" id="UP000636505"/>
    </source>
</evidence>
<gene>
    <name evidence="5" type="ORF">IQ241_22970</name>
</gene>
<feature type="domain" description="S-adenosyl-l-methionine hydroxide adenosyltransferase N-terminal" evidence="3">
    <location>
        <begin position="2"/>
        <end position="148"/>
    </location>
</feature>
<dbReference type="InterPro" id="IPR023228">
    <property type="entry name" value="SAM_OH_AdoTrfase_N_sf"/>
</dbReference>
<comment type="caution">
    <text evidence="5">The sequence shown here is derived from an EMBL/GenBank/DDBJ whole genome shotgun (WGS) entry which is preliminary data.</text>
</comment>
<dbReference type="AlphaFoldDB" id="A0A8J7DSE3"/>
<dbReference type="InterPro" id="IPR046469">
    <property type="entry name" value="SAM_HAT_N"/>
</dbReference>
<keyword evidence="6" id="KW-1185">Reference proteome</keyword>
<sequence>MITLLTDFGLRDCYVGVMKGAIAQIDPHLRTVDLNHNIPPQDIPAARFNLLAAYAYCPQGTVHLVVVDPGVGTARRAVAVELSQGFLVGPDNGIFSGVLQQESAIAAVELNNSDYWRTPTPSRTFHGRDIFAPAAAHLASGVPIQKLGSTIDSNSLVTVDLPAYSIQAEGITGSIQYIDGFGNLISNISQSALPEPAANWGVLLKGQTIPLRQTYGEVASGQLVALIGSHGWLEVALNGGSAAETLSAQFRDRLELVHLGR</sequence>
<dbReference type="SUPFAM" id="SSF101852">
    <property type="entry name" value="Bacterial fluorinating enzyme, C-terminal domain"/>
    <property type="match status" value="1"/>
</dbReference>
<dbReference type="Pfam" id="PF20257">
    <property type="entry name" value="SAM_HAT_C"/>
    <property type="match status" value="1"/>
</dbReference>
<dbReference type="Gene3D" id="3.40.50.10790">
    <property type="entry name" value="S-adenosyl-l-methionine hydroxide adenosyltransferase, N-terminal"/>
    <property type="match status" value="1"/>
</dbReference>
<dbReference type="Proteomes" id="UP000636505">
    <property type="component" value="Unassembled WGS sequence"/>
</dbReference>
<proteinExistence type="inferred from homology"/>
<dbReference type="PANTHER" id="PTHR35092:SF1">
    <property type="entry name" value="CHLORINASE MJ1651"/>
    <property type="match status" value="1"/>
</dbReference>
<evidence type="ECO:0000313" key="5">
    <source>
        <dbReference type="EMBL" id="MBE9080119.1"/>
    </source>
</evidence>
<dbReference type="Pfam" id="PF01887">
    <property type="entry name" value="SAM_HAT_N"/>
    <property type="match status" value="1"/>
</dbReference>
<evidence type="ECO:0000256" key="2">
    <source>
        <dbReference type="ARBA" id="ARBA00024035"/>
    </source>
</evidence>
<dbReference type="SUPFAM" id="SSF102522">
    <property type="entry name" value="Bacterial fluorinating enzyme, N-terminal domain"/>
    <property type="match status" value="1"/>
</dbReference>
<dbReference type="InterPro" id="IPR046470">
    <property type="entry name" value="SAM_HAT_C"/>
</dbReference>
<reference evidence="5" key="1">
    <citation type="submission" date="2020-10" db="EMBL/GenBank/DDBJ databases">
        <authorList>
            <person name="Castelo-Branco R."/>
            <person name="Eusebio N."/>
            <person name="Adriana R."/>
            <person name="Vieira A."/>
            <person name="Brugerolle De Fraissinette N."/>
            <person name="Rezende De Castro R."/>
            <person name="Schneider M.P."/>
            <person name="Vasconcelos V."/>
            <person name="Leao P.N."/>
        </authorList>
    </citation>
    <scope>NUCLEOTIDE SEQUENCE</scope>
    <source>
        <strain evidence="5">LEGE 07310</strain>
    </source>
</reference>
<organism evidence="5 6">
    <name type="scientific">Vasconcelosia minhoensis LEGE 07310</name>
    <dbReference type="NCBI Taxonomy" id="915328"/>
    <lineage>
        <taxon>Bacteria</taxon>
        <taxon>Bacillati</taxon>
        <taxon>Cyanobacteriota</taxon>
        <taxon>Cyanophyceae</taxon>
        <taxon>Nodosilineales</taxon>
        <taxon>Cymatolegaceae</taxon>
        <taxon>Vasconcelosia</taxon>
        <taxon>Vasconcelosia minhoensis</taxon>
    </lineage>
</organism>
<dbReference type="PIRSF" id="PIRSF006779">
    <property type="entry name" value="UCP006779"/>
    <property type="match status" value="1"/>
</dbReference>
<protein>
    <submittedName>
        <fullName evidence="5">SAM-dependent chlorinase/fluorinase</fullName>
    </submittedName>
</protein>
<dbReference type="InterPro" id="IPR023227">
    <property type="entry name" value="SAM_OH_AdoTrfase_C_sf"/>
</dbReference>
<evidence type="ECO:0000259" key="4">
    <source>
        <dbReference type="Pfam" id="PF20257"/>
    </source>
</evidence>
<name>A0A8J7DSE3_9CYAN</name>
<dbReference type="InterPro" id="IPR002747">
    <property type="entry name" value="SAM_OH_AdoTrfase"/>
</dbReference>
<evidence type="ECO:0000259" key="3">
    <source>
        <dbReference type="Pfam" id="PF01887"/>
    </source>
</evidence>
<keyword evidence="1" id="KW-0949">S-adenosyl-L-methionine</keyword>
<evidence type="ECO:0000256" key="1">
    <source>
        <dbReference type="ARBA" id="ARBA00022691"/>
    </source>
</evidence>
<dbReference type="PANTHER" id="PTHR35092">
    <property type="entry name" value="CHLORINASE MJ1651"/>
    <property type="match status" value="1"/>
</dbReference>
<dbReference type="RefSeq" id="WP_193911754.1">
    <property type="nucleotide sequence ID" value="NZ_JADEXG010000085.1"/>
</dbReference>